<feature type="transmembrane region" description="Helical" evidence="6">
    <location>
        <begin position="28"/>
        <end position="50"/>
    </location>
</feature>
<dbReference type="AlphaFoldDB" id="A0A4S4EAI1"/>
<name>A0A4S4EAI1_CAMSN</name>
<keyword evidence="6" id="KW-0813">Transport</keyword>
<gene>
    <name evidence="7" type="ORF">TEA_006735</name>
</gene>
<comment type="similarity">
    <text evidence="1 6">Belongs to the copper transporter (Ctr) (TC 1.A.56) family. SLC31A subfamily.</text>
</comment>
<evidence type="ECO:0000256" key="4">
    <source>
        <dbReference type="ARBA" id="ARBA00022989"/>
    </source>
</evidence>
<evidence type="ECO:0000313" key="8">
    <source>
        <dbReference type="Proteomes" id="UP000306102"/>
    </source>
</evidence>
<organism evidence="7 8">
    <name type="scientific">Camellia sinensis var. sinensis</name>
    <name type="common">China tea</name>
    <dbReference type="NCBI Taxonomy" id="542762"/>
    <lineage>
        <taxon>Eukaryota</taxon>
        <taxon>Viridiplantae</taxon>
        <taxon>Streptophyta</taxon>
        <taxon>Embryophyta</taxon>
        <taxon>Tracheophyta</taxon>
        <taxon>Spermatophyta</taxon>
        <taxon>Magnoliopsida</taxon>
        <taxon>eudicotyledons</taxon>
        <taxon>Gunneridae</taxon>
        <taxon>Pentapetalae</taxon>
        <taxon>asterids</taxon>
        <taxon>Ericales</taxon>
        <taxon>Theaceae</taxon>
        <taxon>Camellia</taxon>
    </lineage>
</organism>
<reference evidence="7 8" key="1">
    <citation type="journal article" date="2018" name="Proc. Natl. Acad. Sci. U.S.A.">
        <title>Draft genome sequence of Camellia sinensis var. sinensis provides insights into the evolution of the tea genome and tea quality.</title>
        <authorList>
            <person name="Wei C."/>
            <person name="Yang H."/>
            <person name="Wang S."/>
            <person name="Zhao J."/>
            <person name="Liu C."/>
            <person name="Gao L."/>
            <person name="Xia E."/>
            <person name="Lu Y."/>
            <person name="Tai Y."/>
            <person name="She G."/>
            <person name="Sun J."/>
            <person name="Cao H."/>
            <person name="Tong W."/>
            <person name="Gao Q."/>
            <person name="Li Y."/>
            <person name="Deng W."/>
            <person name="Jiang X."/>
            <person name="Wang W."/>
            <person name="Chen Q."/>
            <person name="Zhang S."/>
            <person name="Li H."/>
            <person name="Wu J."/>
            <person name="Wang P."/>
            <person name="Li P."/>
            <person name="Shi C."/>
            <person name="Zheng F."/>
            <person name="Jian J."/>
            <person name="Huang B."/>
            <person name="Shan D."/>
            <person name="Shi M."/>
            <person name="Fang C."/>
            <person name="Yue Y."/>
            <person name="Li F."/>
            <person name="Li D."/>
            <person name="Wei S."/>
            <person name="Han B."/>
            <person name="Jiang C."/>
            <person name="Yin Y."/>
            <person name="Xia T."/>
            <person name="Zhang Z."/>
            <person name="Bennetzen J.L."/>
            <person name="Zhao S."/>
            <person name="Wan X."/>
        </authorList>
    </citation>
    <scope>NUCLEOTIDE SEQUENCE [LARGE SCALE GENOMIC DNA]</scope>
    <source>
        <strain evidence="8">cv. Shuchazao</strain>
        <tissue evidence="7">Leaf</tissue>
    </source>
</reference>
<dbReference type="PANTHER" id="PTHR12483">
    <property type="entry name" value="SOLUTE CARRIER FAMILY 31 COPPER TRANSPORTERS"/>
    <property type="match status" value="1"/>
</dbReference>
<keyword evidence="4 6" id="KW-1133">Transmembrane helix</keyword>
<dbReference type="PANTHER" id="PTHR12483:SF85">
    <property type="entry name" value="COPPER TRANSPORT PROTEIN"/>
    <property type="match status" value="1"/>
</dbReference>
<sequence length="123" mass="13599">MMDMVMHMSFYWGKDVIVLFQGWPNDSLGMYILALLFVFLLAAATEVLSISPTVKPGKSPMISGLTQAIVHALRMGLAYMVMLSVMSFNLGIFIVAVVGHTVGFFFVKWRALAEATTDTTPKF</sequence>
<dbReference type="GO" id="GO:0005886">
    <property type="term" value="C:plasma membrane"/>
    <property type="evidence" value="ECO:0007669"/>
    <property type="project" value="TreeGrafter"/>
</dbReference>
<keyword evidence="8" id="KW-1185">Reference proteome</keyword>
<dbReference type="InterPro" id="IPR007274">
    <property type="entry name" value="Cop_transporter"/>
</dbReference>
<evidence type="ECO:0000256" key="1">
    <source>
        <dbReference type="ARBA" id="ARBA00006921"/>
    </source>
</evidence>
<proteinExistence type="inferred from homology"/>
<dbReference type="Proteomes" id="UP000306102">
    <property type="component" value="Unassembled WGS sequence"/>
</dbReference>
<dbReference type="Pfam" id="PF04145">
    <property type="entry name" value="Ctr"/>
    <property type="match status" value="2"/>
</dbReference>
<keyword evidence="6" id="KW-0406">Ion transport</keyword>
<evidence type="ECO:0000256" key="2">
    <source>
        <dbReference type="ARBA" id="ARBA00022692"/>
    </source>
</evidence>
<evidence type="ECO:0000313" key="7">
    <source>
        <dbReference type="EMBL" id="THG12565.1"/>
    </source>
</evidence>
<evidence type="ECO:0000256" key="3">
    <source>
        <dbReference type="ARBA" id="ARBA00022796"/>
    </source>
</evidence>
<protein>
    <recommendedName>
        <fullName evidence="6">Copper transport protein</fullName>
    </recommendedName>
</protein>
<accession>A0A4S4EAI1</accession>
<evidence type="ECO:0000256" key="6">
    <source>
        <dbReference type="RuleBase" id="RU367022"/>
    </source>
</evidence>
<keyword evidence="3 6" id="KW-0187">Copper transport</keyword>
<comment type="caution">
    <text evidence="7">The sequence shown here is derived from an EMBL/GenBank/DDBJ whole genome shotgun (WGS) entry which is preliminary data.</text>
</comment>
<keyword evidence="2 6" id="KW-0812">Transmembrane</keyword>
<feature type="transmembrane region" description="Helical" evidence="6">
    <location>
        <begin position="88"/>
        <end position="107"/>
    </location>
</feature>
<keyword evidence="5 6" id="KW-0472">Membrane</keyword>
<evidence type="ECO:0000256" key="5">
    <source>
        <dbReference type="ARBA" id="ARBA00023136"/>
    </source>
</evidence>
<comment type="subcellular location">
    <subcellularLocation>
        <location evidence="6">Membrane</location>
        <topology evidence="6">Multi-pass membrane protein</topology>
    </subcellularLocation>
</comment>
<dbReference type="GO" id="GO:0005375">
    <property type="term" value="F:copper ion transmembrane transporter activity"/>
    <property type="evidence" value="ECO:0007669"/>
    <property type="project" value="UniProtKB-UniRule"/>
</dbReference>
<dbReference type="EMBL" id="SDRB02006487">
    <property type="protein sequence ID" value="THG12565.1"/>
    <property type="molecule type" value="Genomic_DNA"/>
</dbReference>
<keyword evidence="6" id="KW-0186">Copper</keyword>